<evidence type="ECO:0000313" key="1">
    <source>
        <dbReference type="EMBL" id="MXS27993.1"/>
    </source>
</evidence>
<evidence type="ECO:0000313" key="2">
    <source>
        <dbReference type="Proteomes" id="UP000439965"/>
    </source>
</evidence>
<name>A0A6I4XKA2_ENTGA</name>
<protein>
    <submittedName>
        <fullName evidence="1">Peptidase C39 family protein</fullName>
    </submittedName>
</protein>
<reference evidence="1 2" key="1">
    <citation type="submission" date="2019-04" db="EMBL/GenBank/DDBJ databases">
        <title>Step-wise assembly of the neonatal virome modulated by breast feeding.</title>
        <authorList>
            <person name="Liang G."/>
            <person name="Bushman F."/>
        </authorList>
    </citation>
    <scope>NUCLEOTIDE SEQUENCE [LARGE SCALE GENOMIC DNA]</scope>
    <source>
        <strain evidence="1 2">E3404</strain>
    </source>
</reference>
<dbReference type="EMBL" id="WVTI01000398">
    <property type="protein sequence ID" value="MXS27993.1"/>
    <property type="molecule type" value="Genomic_DNA"/>
</dbReference>
<organism evidence="1 2">
    <name type="scientific">Enterococcus gallinarum</name>
    <dbReference type="NCBI Taxonomy" id="1353"/>
    <lineage>
        <taxon>Bacteria</taxon>
        <taxon>Bacillati</taxon>
        <taxon>Bacillota</taxon>
        <taxon>Bacilli</taxon>
        <taxon>Lactobacillales</taxon>
        <taxon>Enterococcaceae</taxon>
        <taxon>Enterococcus</taxon>
    </lineage>
</organism>
<sequence>NDPNDSEEKGHSKRTFTAEEVMNEALNFWAFY</sequence>
<feature type="non-terminal residue" evidence="1">
    <location>
        <position position="1"/>
    </location>
</feature>
<dbReference type="Proteomes" id="UP000439965">
    <property type="component" value="Unassembled WGS sequence"/>
</dbReference>
<proteinExistence type="predicted"/>
<dbReference type="AlphaFoldDB" id="A0A6I4XKA2"/>
<accession>A0A6I4XKA2</accession>
<gene>
    <name evidence="1" type="ORF">GTI89_18285</name>
</gene>
<comment type="caution">
    <text evidence="1">The sequence shown here is derived from an EMBL/GenBank/DDBJ whole genome shotgun (WGS) entry which is preliminary data.</text>
</comment>